<dbReference type="AlphaFoldDB" id="A0A2T5BYH8"/>
<feature type="compositionally biased region" description="Basic residues" evidence="3">
    <location>
        <begin position="444"/>
        <end position="456"/>
    </location>
</feature>
<comment type="caution">
    <text evidence="5">The sequence shown here is derived from an EMBL/GenBank/DDBJ whole genome shotgun (WGS) entry which is preliminary data.</text>
</comment>
<dbReference type="EMBL" id="QAAD01000019">
    <property type="protein sequence ID" value="PTN07298.1"/>
    <property type="molecule type" value="Genomic_DNA"/>
</dbReference>
<feature type="domain" description="Glycoside hydrolase family 57 N-terminal" evidence="4">
    <location>
        <begin position="6"/>
        <end position="291"/>
    </location>
</feature>
<evidence type="ECO:0000256" key="3">
    <source>
        <dbReference type="SAM" id="MobiDB-lite"/>
    </source>
</evidence>
<keyword evidence="2" id="KW-0119">Carbohydrate metabolism</keyword>
<dbReference type="InterPro" id="IPR004300">
    <property type="entry name" value="Glyco_hydro_57_N"/>
</dbReference>
<keyword evidence="6" id="KW-1185">Reference proteome</keyword>
<protein>
    <submittedName>
        <fullName evidence="5">Alpha-amylase</fullName>
    </submittedName>
</protein>
<dbReference type="PANTHER" id="PTHR36306">
    <property type="entry name" value="ALPHA-AMYLASE-RELATED-RELATED"/>
    <property type="match status" value="1"/>
</dbReference>
<reference evidence="5 6" key="1">
    <citation type="submission" date="2018-04" db="EMBL/GenBank/DDBJ databases">
        <title>Genomic Encyclopedia of Archaeal and Bacterial Type Strains, Phase II (KMG-II): from individual species to whole genera.</title>
        <authorList>
            <person name="Goeker M."/>
        </authorList>
    </citation>
    <scope>NUCLEOTIDE SEQUENCE [LARGE SCALE GENOMIC DNA]</scope>
    <source>
        <strain evidence="5 6">DSM 28823</strain>
    </source>
</reference>
<organism evidence="5 6">
    <name type="scientific">Mangrovibacterium marinum</name>
    <dbReference type="NCBI Taxonomy" id="1639118"/>
    <lineage>
        <taxon>Bacteria</taxon>
        <taxon>Pseudomonadati</taxon>
        <taxon>Bacteroidota</taxon>
        <taxon>Bacteroidia</taxon>
        <taxon>Marinilabiliales</taxon>
        <taxon>Prolixibacteraceae</taxon>
        <taxon>Mangrovibacterium</taxon>
    </lineage>
</organism>
<name>A0A2T5BYH8_9BACT</name>
<gene>
    <name evidence="5" type="ORF">C8N47_11911</name>
</gene>
<evidence type="ECO:0000313" key="6">
    <source>
        <dbReference type="Proteomes" id="UP000243525"/>
    </source>
</evidence>
<dbReference type="CDD" id="cd10795">
    <property type="entry name" value="GH57N_MJA1_like"/>
    <property type="match status" value="1"/>
</dbReference>
<accession>A0A2T5BYH8</accession>
<dbReference type="Pfam" id="PF03065">
    <property type="entry name" value="Glyco_hydro_57"/>
    <property type="match status" value="1"/>
</dbReference>
<evidence type="ECO:0000259" key="4">
    <source>
        <dbReference type="Pfam" id="PF03065"/>
    </source>
</evidence>
<dbReference type="InterPro" id="IPR052046">
    <property type="entry name" value="GH57_Enzymes"/>
</dbReference>
<evidence type="ECO:0000313" key="5">
    <source>
        <dbReference type="EMBL" id="PTN07298.1"/>
    </source>
</evidence>
<dbReference type="RefSeq" id="WP_107823365.1">
    <property type="nucleotide sequence ID" value="NZ_OY782574.1"/>
</dbReference>
<dbReference type="OrthoDB" id="138256at2"/>
<dbReference type="GO" id="GO:0003824">
    <property type="term" value="F:catalytic activity"/>
    <property type="evidence" value="ECO:0007669"/>
    <property type="project" value="InterPro"/>
</dbReference>
<feature type="region of interest" description="Disordered" evidence="3">
    <location>
        <begin position="424"/>
        <end position="456"/>
    </location>
</feature>
<comment type="similarity">
    <text evidence="1">Belongs to the glycosyl hydrolase 57 family.</text>
</comment>
<dbReference type="InterPro" id="IPR011330">
    <property type="entry name" value="Glyco_hydro/deAcase_b/a-brl"/>
</dbReference>
<evidence type="ECO:0000256" key="2">
    <source>
        <dbReference type="ARBA" id="ARBA00023277"/>
    </source>
</evidence>
<dbReference type="Proteomes" id="UP000243525">
    <property type="component" value="Unassembled WGS sequence"/>
</dbReference>
<proteinExistence type="inferred from homology"/>
<dbReference type="PANTHER" id="PTHR36306:SF1">
    <property type="entry name" value="ALPHA-AMYLASE-RELATED"/>
    <property type="match status" value="1"/>
</dbReference>
<sequence length="456" mass="53079">MRAICLNFQIHQPFRFRRYRFFDIGNDHYYYDDYSNETILRKMADHAYLPANKILLALINKYKNKFKVSFTISGPALEQFELYAPELLDSFVELAETGQVEFLAEPYAHSLVCLKDAEQFKAQVKKHQDLMEQYFGQRPTVLCNSEKIYSDEIGDLAAQMGFKAMLTEGAKHVLGWKSPNYLYCSAANPRLKLLMRNFQLSDDLSFRFSNQAWSEYPLTPEKFASWMDDEPKDEVINLFLDYDALGGFQPESSGIFKFLEELPKAVFKKTNFCFATPGEVADKLQPVAAVEVSHPIAWSNEERDLSVWLGNELQQEAFDKLYQLQPRMQTVTDAELVKDWEYLQACNHFYYMNTRFFTDGNAQRTYNPFESPYEAFINYMNVLSDFELRLNSFVPESKIEKEIAALNKLLEEKDEKLRKYELELKNLTTGKPKKNRTSKPGTNKPKKTATKSVKKD</sequence>
<dbReference type="Gene3D" id="3.20.110.20">
    <property type="match status" value="1"/>
</dbReference>
<evidence type="ECO:0000256" key="1">
    <source>
        <dbReference type="ARBA" id="ARBA00006821"/>
    </source>
</evidence>
<dbReference type="SUPFAM" id="SSF88713">
    <property type="entry name" value="Glycoside hydrolase/deacetylase"/>
    <property type="match status" value="1"/>
</dbReference>
<dbReference type="GO" id="GO:0005975">
    <property type="term" value="P:carbohydrate metabolic process"/>
    <property type="evidence" value="ECO:0007669"/>
    <property type="project" value="InterPro"/>
</dbReference>